<evidence type="ECO:0000256" key="1">
    <source>
        <dbReference type="SAM" id="MobiDB-lite"/>
    </source>
</evidence>
<keyword evidence="2" id="KW-1185">Reference proteome</keyword>
<evidence type="ECO:0000313" key="2">
    <source>
        <dbReference type="Proteomes" id="UP000818029"/>
    </source>
</evidence>
<dbReference type="PaxDb" id="3635-A0A1U8I2P7"/>
<dbReference type="PANTHER" id="PTHR31286">
    <property type="entry name" value="GLYCINE-RICH CELL WALL STRUCTURAL PROTEIN 1.8-LIKE"/>
    <property type="match status" value="1"/>
</dbReference>
<evidence type="ECO:0008006" key="4">
    <source>
        <dbReference type="Google" id="ProtNLM"/>
    </source>
</evidence>
<dbReference type="PANTHER" id="PTHR31286:SF99">
    <property type="entry name" value="DUF4283 DOMAIN-CONTAINING PROTEIN"/>
    <property type="match status" value="1"/>
</dbReference>
<dbReference type="GeneID" id="107889917"/>
<organism evidence="2 3">
    <name type="scientific">Gossypium hirsutum</name>
    <name type="common">Upland cotton</name>
    <name type="synonym">Gossypium mexicanum</name>
    <dbReference type="NCBI Taxonomy" id="3635"/>
    <lineage>
        <taxon>Eukaryota</taxon>
        <taxon>Viridiplantae</taxon>
        <taxon>Streptophyta</taxon>
        <taxon>Embryophyta</taxon>
        <taxon>Tracheophyta</taxon>
        <taxon>Spermatophyta</taxon>
        <taxon>Magnoliopsida</taxon>
        <taxon>eudicotyledons</taxon>
        <taxon>Gunneridae</taxon>
        <taxon>Pentapetalae</taxon>
        <taxon>rosids</taxon>
        <taxon>malvids</taxon>
        <taxon>Malvales</taxon>
        <taxon>Malvaceae</taxon>
        <taxon>Malvoideae</taxon>
        <taxon>Gossypium</taxon>
    </lineage>
</organism>
<dbReference type="AlphaFoldDB" id="A0A1U8I2P7"/>
<dbReference type="STRING" id="3635.A0A1U8I2P7"/>
<feature type="compositionally biased region" description="Basic and acidic residues" evidence="1">
    <location>
        <begin position="160"/>
        <end position="187"/>
    </location>
</feature>
<gene>
    <name evidence="3" type="primary">LOC107889917</name>
</gene>
<dbReference type="RefSeq" id="XP_016669944.1">
    <property type="nucleotide sequence ID" value="XM_016814455.1"/>
</dbReference>
<sequence length="201" mass="23171">MVRPWTRSFSTDQAYPNNLLVWVRLPGLLEGMYNTSLLKFIGGVIEPVARIDQNTDNKARGQFARITVFVDLDQPLVSKIVIDGRIQRVEHESLPVVCFDCRRYGHNREICPYRSDKENEPFTVENPLPRNVPEIPKYVEEDRYSPWMLVERKQKRRNRPAPEKPVKDMKAGESKGSRFESLSEIRGDNLGGQIQDINGGM</sequence>
<dbReference type="Proteomes" id="UP000818029">
    <property type="component" value="Chromosome A09"/>
</dbReference>
<reference evidence="3" key="2">
    <citation type="submission" date="2025-08" db="UniProtKB">
        <authorList>
            <consortium name="RefSeq"/>
        </authorList>
    </citation>
    <scope>IDENTIFICATION</scope>
</reference>
<proteinExistence type="predicted"/>
<accession>A0A1U8I2P7</accession>
<feature type="region of interest" description="Disordered" evidence="1">
    <location>
        <begin position="151"/>
        <end position="201"/>
    </location>
</feature>
<dbReference type="KEGG" id="ghi:107889917"/>
<dbReference type="InterPro" id="IPR040256">
    <property type="entry name" value="At4g02000-like"/>
</dbReference>
<name>A0A1U8I2P7_GOSHI</name>
<protein>
    <recommendedName>
        <fullName evidence="4">DUF4283 domain-containing protein</fullName>
    </recommendedName>
</protein>
<evidence type="ECO:0000313" key="3">
    <source>
        <dbReference type="RefSeq" id="XP_016669944.1"/>
    </source>
</evidence>
<reference evidence="2" key="1">
    <citation type="journal article" date="2020" name="Nat. Genet.">
        <title>Genomic diversifications of five Gossypium allopolyploid species and their impact on cotton improvement.</title>
        <authorList>
            <person name="Chen Z.J."/>
            <person name="Sreedasyam A."/>
            <person name="Ando A."/>
            <person name="Song Q."/>
            <person name="De Santiago L.M."/>
            <person name="Hulse-Kemp A.M."/>
            <person name="Ding M."/>
            <person name="Ye W."/>
            <person name="Kirkbride R.C."/>
            <person name="Jenkins J."/>
            <person name="Plott C."/>
            <person name="Lovell J."/>
            <person name="Lin Y.M."/>
            <person name="Vaughn R."/>
            <person name="Liu B."/>
            <person name="Simpson S."/>
            <person name="Scheffler B.E."/>
            <person name="Wen L."/>
            <person name="Saski C.A."/>
            <person name="Grover C.E."/>
            <person name="Hu G."/>
            <person name="Conover J.L."/>
            <person name="Carlson J.W."/>
            <person name="Shu S."/>
            <person name="Boston L.B."/>
            <person name="Williams M."/>
            <person name="Peterson D.G."/>
            <person name="McGee K."/>
            <person name="Jones D.C."/>
            <person name="Wendel J.F."/>
            <person name="Stelly D.M."/>
            <person name="Grimwood J."/>
            <person name="Schmutz J."/>
        </authorList>
    </citation>
    <scope>NUCLEOTIDE SEQUENCE [LARGE SCALE GENOMIC DNA]</scope>
    <source>
        <strain evidence="2">cv. TM-1</strain>
    </source>
</reference>